<sequence>MLDFRAMAAAETVDFRAGDTAVKNQWRDSSGRLSRVRWTCSESMARWPSGARAVCATAARLPIRRWAALALVLATRHAQAGPQVYATACSPPSLSPPQPTPFFVAAKLAHTLTSTTPASDTQHRVADSVARHLLKLRPADCRHSTTLAQSANLCPRLSRSRASPLLSPTSTRTINSALNIYTFPPHFGLQPFRTPL</sequence>
<organism evidence="1 2">
    <name type="scientific">Sporormia fimetaria CBS 119925</name>
    <dbReference type="NCBI Taxonomy" id="1340428"/>
    <lineage>
        <taxon>Eukaryota</taxon>
        <taxon>Fungi</taxon>
        <taxon>Dikarya</taxon>
        <taxon>Ascomycota</taxon>
        <taxon>Pezizomycotina</taxon>
        <taxon>Dothideomycetes</taxon>
        <taxon>Pleosporomycetidae</taxon>
        <taxon>Pleosporales</taxon>
        <taxon>Sporormiaceae</taxon>
        <taxon>Sporormia</taxon>
    </lineage>
</organism>
<dbReference type="Proteomes" id="UP000799440">
    <property type="component" value="Unassembled WGS sequence"/>
</dbReference>
<dbReference type="AlphaFoldDB" id="A0A6A6VKI0"/>
<reference evidence="1" key="1">
    <citation type="journal article" date="2020" name="Stud. Mycol.">
        <title>101 Dothideomycetes genomes: a test case for predicting lifestyles and emergence of pathogens.</title>
        <authorList>
            <person name="Haridas S."/>
            <person name="Albert R."/>
            <person name="Binder M."/>
            <person name="Bloem J."/>
            <person name="Labutti K."/>
            <person name="Salamov A."/>
            <person name="Andreopoulos B."/>
            <person name="Baker S."/>
            <person name="Barry K."/>
            <person name="Bills G."/>
            <person name="Bluhm B."/>
            <person name="Cannon C."/>
            <person name="Castanera R."/>
            <person name="Culley D."/>
            <person name="Daum C."/>
            <person name="Ezra D."/>
            <person name="Gonzalez J."/>
            <person name="Henrissat B."/>
            <person name="Kuo A."/>
            <person name="Liang C."/>
            <person name="Lipzen A."/>
            <person name="Lutzoni F."/>
            <person name="Magnuson J."/>
            <person name="Mondo S."/>
            <person name="Nolan M."/>
            <person name="Ohm R."/>
            <person name="Pangilinan J."/>
            <person name="Park H.-J."/>
            <person name="Ramirez L."/>
            <person name="Alfaro M."/>
            <person name="Sun H."/>
            <person name="Tritt A."/>
            <person name="Yoshinaga Y."/>
            <person name="Zwiers L.-H."/>
            <person name="Turgeon B."/>
            <person name="Goodwin S."/>
            <person name="Spatafora J."/>
            <person name="Crous P."/>
            <person name="Grigoriev I."/>
        </authorList>
    </citation>
    <scope>NUCLEOTIDE SEQUENCE</scope>
    <source>
        <strain evidence="1">CBS 119925</strain>
    </source>
</reference>
<keyword evidence="2" id="KW-1185">Reference proteome</keyword>
<accession>A0A6A6VKI0</accession>
<protein>
    <submittedName>
        <fullName evidence="1">Uncharacterized protein</fullName>
    </submittedName>
</protein>
<dbReference type="EMBL" id="MU006564">
    <property type="protein sequence ID" value="KAF2750309.1"/>
    <property type="molecule type" value="Genomic_DNA"/>
</dbReference>
<gene>
    <name evidence="1" type="ORF">M011DRAFT_237732</name>
</gene>
<evidence type="ECO:0000313" key="1">
    <source>
        <dbReference type="EMBL" id="KAF2750309.1"/>
    </source>
</evidence>
<evidence type="ECO:0000313" key="2">
    <source>
        <dbReference type="Proteomes" id="UP000799440"/>
    </source>
</evidence>
<proteinExistence type="predicted"/>
<name>A0A6A6VKI0_9PLEO</name>